<reference evidence="2" key="1">
    <citation type="submission" date="2011-03" db="EMBL/GenBank/DDBJ databases">
        <title>The Genome Sequence of Nematocida sp1 strain ERTm2.</title>
        <authorList>
            <consortium name="The Broad Institute Genome Sequencing Platform"/>
            <consortium name="The Broad Institute Genome Sequencing Center for Infectious Disease"/>
            <person name="Cuomo C."/>
            <person name="Troemel E."/>
            <person name="Young S.K."/>
            <person name="Zeng Q."/>
            <person name="Gargeya S."/>
            <person name="Fitzgerald M."/>
            <person name="Haas B."/>
            <person name="Abouelleil A."/>
            <person name="Alvarado L."/>
            <person name="Arachchi H.M."/>
            <person name="Berlin A."/>
            <person name="Brown A."/>
            <person name="Chapman S.B."/>
            <person name="Chen Z."/>
            <person name="Dunbar C."/>
            <person name="Freedman E."/>
            <person name="Gearin G."/>
            <person name="Gellesch M."/>
            <person name="Goldberg J."/>
            <person name="Griggs A."/>
            <person name="Gujja S."/>
            <person name="Heilman E.R."/>
            <person name="Heiman D."/>
            <person name="Howarth C."/>
            <person name="Larson L."/>
            <person name="Lui A."/>
            <person name="MacDonald P.J.P."/>
            <person name="Mehta T."/>
            <person name="Montmayeur A."/>
            <person name="Murphy C."/>
            <person name="Neiman D."/>
            <person name="Pearson M."/>
            <person name="Priest M."/>
            <person name="Roberts A."/>
            <person name="Saif S."/>
            <person name="Shea T."/>
            <person name="Shenoy N."/>
            <person name="Sisk P."/>
            <person name="Stolte C."/>
            <person name="Sykes S."/>
            <person name="White J."/>
            <person name="Yandava C."/>
            <person name="Wortman J."/>
            <person name="Nusbaum C."/>
            <person name="Birren B."/>
        </authorList>
    </citation>
    <scope>NUCLEOTIDE SEQUENCE</scope>
    <source>
        <strain evidence="2">ERTm2</strain>
    </source>
</reference>
<keyword evidence="4" id="KW-1185">Reference proteome</keyword>
<protein>
    <submittedName>
        <fullName evidence="2">Uncharacterized protein</fullName>
    </submittedName>
</protein>
<accession>A0A086J2U4</accession>
<evidence type="ECO:0000256" key="1">
    <source>
        <dbReference type="SAM" id="Coils"/>
    </source>
</evidence>
<evidence type="ECO:0000313" key="3">
    <source>
        <dbReference type="EMBL" id="KFG26462.1"/>
    </source>
</evidence>
<feature type="coiled-coil region" evidence="1">
    <location>
        <begin position="60"/>
        <end position="89"/>
    </location>
</feature>
<reference evidence="3 4" key="3">
    <citation type="journal article" date="2014" name="Genome Announc.">
        <title>Genome Sequence of the Microsporidian Species Nematocida sp1 Strain ERTm6 (ATCC PRA-372).</title>
        <authorList>
            <person name="Bakowski M.A."/>
            <person name="Priest M."/>
            <person name="Young S."/>
            <person name="Cuomo C.A."/>
            <person name="Troemel E.R."/>
        </authorList>
    </citation>
    <scope>NUCLEOTIDE SEQUENCE [LARGE SCALE GENOMIC DNA]</scope>
    <source>
        <strain evidence="3 4">ERTm6</strain>
    </source>
</reference>
<gene>
    <name evidence="2" type="ORF">NERG_00503</name>
    <name evidence="3" type="ORF">NESG_00608</name>
</gene>
<dbReference type="HOGENOM" id="CLU_1409142_0_0_1"/>
<accession>H8ZA82</accession>
<evidence type="ECO:0000313" key="2">
    <source>
        <dbReference type="EMBL" id="EHY66863.1"/>
    </source>
</evidence>
<dbReference type="EMBL" id="AKIJ01000002">
    <property type="protein sequence ID" value="KFG26462.1"/>
    <property type="molecule type" value="Genomic_DNA"/>
</dbReference>
<organism evidence="2">
    <name type="scientific">Nematocida ausubeli (strain ATCC PRA-371 / ERTm2)</name>
    <name type="common">Nematode killer fungus</name>
    <dbReference type="NCBI Taxonomy" id="1913371"/>
    <lineage>
        <taxon>Eukaryota</taxon>
        <taxon>Fungi</taxon>
        <taxon>Fungi incertae sedis</taxon>
        <taxon>Microsporidia</taxon>
        <taxon>Nematocida</taxon>
    </lineage>
</organism>
<name>H8ZA82_NEMA1</name>
<proteinExistence type="predicted"/>
<sequence length="196" mass="22643">MKIQLESIEAFEDIFKEILGSDETAKHTQNELNVLMHIKNLFLKNVEIGGEELDIGQVTQEKLERKKEHAKLIAEVEEAEKNKSEALNTLCNLRRELPHTLREEVSERCTEVIRQMNYKPAHATIPQKAPAPEEDVTRIKSTVNELSEKLPVVLSQIKEKISYVEKEVKERIDQKGREIETEALSILFKDELEMPE</sequence>
<dbReference type="Proteomes" id="UP000054524">
    <property type="component" value="Unassembled WGS sequence"/>
</dbReference>
<dbReference type="AlphaFoldDB" id="H8ZA82"/>
<evidence type="ECO:0000313" key="4">
    <source>
        <dbReference type="Proteomes" id="UP000054524"/>
    </source>
</evidence>
<dbReference type="Proteomes" id="UP000005622">
    <property type="component" value="Unassembled WGS sequence"/>
</dbReference>
<keyword evidence="1" id="KW-0175">Coiled coil</keyword>
<dbReference type="EMBL" id="JH604633">
    <property type="protein sequence ID" value="EHY66863.1"/>
    <property type="molecule type" value="Genomic_DNA"/>
</dbReference>
<dbReference type="OrthoDB" id="2188109at2759"/>
<reference evidence="3" key="2">
    <citation type="submission" date="2012-10" db="EMBL/GenBank/DDBJ databases">
        <authorList>
            <consortium name="The Broad Institute Genome Sequencing Platform"/>
            <consortium name="The Broad Institute Genome Sequencing Center for Infectious Disease"/>
            <person name="Cuomo C."/>
            <person name="Troemel E."/>
            <person name="Walker B."/>
            <person name="Young S.K."/>
            <person name="Zeng Q."/>
            <person name="Gargeya S."/>
            <person name="Fitzgerald M."/>
            <person name="Haas B."/>
            <person name="Abouelleil A."/>
            <person name="Alvarado L."/>
            <person name="Arachchi H.M."/>
            <person name="Berlin A.M."/>
            <person name="Chapman S.B."/>
            <person name="Goldberg J."/>
            <person name="Griggs A."/>
            <person name="Gujja S."/>
            <person name="Hansen M."/>
            <person name="Howarth C."/>
            <person name="Imamovic A."/>
            <person name="Larimer J."/>
            <person name="McCowan C."/>
            <person name="Murphy C."/>
            <person name="Neiman D."/>
            <person name="Pearson M."/>
            <person name="Priest M."/>
            <person name="Roberts A."/>
            <person name="Saif S."/>
            <person name="Shea T."/>
            <person name="Sisk P."/>
            <person name="Sykes S."/>
            <person name="Wortman J."/>
            <person name="Nusbaum C."/>
            <person name="Birren B."/>
        </authorList>
    </citation>
    <scope>NUCLEOTIDE SEQUENCE</scope>
    <source>
        <strain evidence="3">ERTm6</strain>
    </source>
</reference>